<dbReference type="GO" id="GO:0016020">
    <property type="term" value="C:membrane"/>
    <property type="evidence" value="ECO:0007669"/>
    <property type="project" value="UniProtKB-SubCell"/>
</dbReference>
<dbReference type="AlphaFoldDB" id="M2QG43"/>
<dbReference type="Gene3D" id="1.10.630.10">
    <property type="entry name" value="Cytochrome P450"/>
    <property type="match status" value="2"/>
</dbReference>
<dbReference type="PANTHER" id="PTHR46300">
    <property type="entry name" value="P450, PUTATIVE (EUROFUNG)-RELATED-RELATED"/>
    <property type="match status" value="1"/>
</dbReference>
<comment type="cofactor">
    <cofactor evidence="1 13">
        <name>heme</name>
        <dbReference type="ChEBI" id="CHEBI:30413"/>
    </cofactor>
</comment>
<evidence type="ECO:0000256" key="6">
    <source>
        <dbReference type="ARBA" id="ARBA00022692"/>
    </source>
</evidence>
<reference evidence="14 15" key="1">
    <citation type="journal article" date="2012" name="Proc. Natl. Acad. Sci. U.S.A.">
        <title>Comparative genomics of Ceriporiopsis subvermispora and Phanerochaete chrysosporium provide insight into selective ligninolysis.</title>
        <authorList>
            <person name="Fernandez-Fueyo E."/>
            <person name="Ruiz-Duenas F.J."/>
            <person name="Ferreira P."/>
            <person name="Floudas D."/>
            <person name="Hibbett D.S."/>
            <person name="Canessa P."/>
            <person name="Larrondo L.F."/>
            <person name="James T.Y."/>
            <person name="Seelenfreund D."/>
            <person name="Lobos S."/>
            <person name="Polanco R."/>
            <person name="Tello M."/>
            <person name="Honda Y."/>
            <person name="Watanabe T."/>
            <person name="Watanabe T."/>
            <person name="Ryu J.S."/>
            <person name="Kubicek C.P."/>
            <person name="Schmoll M."/>
            <person name="Gaskell J."/>
            <person name="Hammel K.E."/>
            <person name="St John F.J."/>
            <person name="Vanden Wymelenberg A."/>
            <person name="Sabat G."/>
            <person name="Splinter BonDurant S."/>
            <person name="Syed K."/>
            <person name="Yadav J.S."/>
            <person name="Doddapaneni H."/>
            <person name="Subramanian V."/>
            <person name="Lavin J.L."/>
            <person name="Oguiza J.A."/>
            <person name="Perez G."/>
            <person name="Pisabarro A.G."/>
            <person name="Ramirez L."/>
            <person name="Santoyo F."/>
            <person name="Master E."/>
            <person name="Coutinho P.M."/>
            <person name="Henrissat B."/>
            <person name="Lombard V."/>
            <person name="Magnuson J.K."/>
            <person name="Kuees U."/>
            <person name="Hori C."/>
            <person name="Igarashi K."/>
            <person name="Samejima M."/>
            <person name="Held B.W."/>
            <person name="Barry K.W."/>
            <person name="LaButti K.M."/>
            <person name="Lapidus A."/>
            <person name="Lindquist E.A."/>
            <person name="Lucas S.M."/>
            <person name="Riley R."/>
            <person name="Salamov A.A."/>
            <person name="Hoffmeister D."/>
            <person name="Schwenk D."/>
            <person name="Hadar Y."/>
            <person name="Yarden O."/>
            <person name="de Vries R.P."/>
            <person name="Wiebenga A."/>
            <person name="Stenlid J."/>
            <person name="Eastwood D."/>
            <person name="Grigoriev I.V."/>
            <person name="Berka R.M."/>
            <person name="Blanchette R.A."/>
            <person name="Kersten P."/>
            <person name="Martinez A.T."/>
            <person name="Vicuna R."/>
            <person name="Cullen D."/>
        </authorList>
    </citation>
    <scope>NUCLEOTIDE SEQUENCE [LARGE SCALE GENOMIC DNA]</scope>
    <source>
        <strain evidence="14 15">B</strain>
    </source>
</reference>
<evidence type="ECO:0000256" key="11">
    <source>
        <dbReference type="ARBA" id="ARBA00023033"/>
    </source>
</evidence>
<evidence type="ECO:0000256" key="2">
    <source>
        <dbReference type="ARBA" id="ARBA00004167"/>
    </source>
</evidence>
<evidence type="ECO:0000256" key="13">
    <source>
        <dbReference type="PIRSR" id="PIRSR602401-1"/>
    </source>
</evidence>
<evidence type="ECO:0000313" key="15">
    <source>
        <dbReference type="Proteomes" id="UP000016930"/>
    </source>
</evidence>
<evidence type="ECO:0000256" key="7">
    <source>
        <dbReference type="ARBA" id="ARBA00022723"/>
    </source>
</evidence>
<proteinExistence type="inferred from homology"/>
<evidence type="ECO:0000256" key="1">
    <source>
        <dbReference type="ARBA" id="ARBA00001971"/>
    </source>
</evidence>
<comment type="subcellular location">
    <subcellularLocation>
        <location evidence="2">Membrane</location>
        <topology evidence="2">Single-pass membrane protein</topology>
    </subcellularLocation>
</comment>
<dbReference type="Proteomes" id="UP000016930">
    <property type="component" value="Unassembled WGS sequence"/>
</dbReference>
<dbReference type="InterPro" id="IPR001128">
    <property type="entry name" value="Cyt_P450"/>
</dbReference>
<keyword evidence="8" id="KW-1133">Transmembrane helix</keyword>
<evidence type="ECO:0000256" key="4">
    <source>
        <dbReference type="ARBA" id="ARBA00010617"/>
    </source>
</evidence>
<gene>
    <name evidence="14" type="ORF">CERSUDRAFT_96232</name>
</gene>
<dbReference type="InterPro" id="IPR002401">
    <property type="entry name" value="Cyt_P450_E_grp-I"/>
</dbReference>
<sequence length="447" mass="50558">MKPIVGNLLDINMNKAWLKFTHYKQKYGDLVYYKGLGKSILVVNDLQTMTDLFDKRASKRANCVFIEMDFLNRLAQEFSFCDYNEEWRVQRKLAHTALSQTAVRAYYTMQEDIAALLARDLVHAPENFIRLLRLTTGKIILALIYGIPMNTPEDKYITHIEELALIGVKAALPGAYLVDFLPILKYAPSWIPFMREAKYAAELLEFSKSRPYEHSAGTAPPSFVQHLLTDPPGEIEDFERRVKWAAGSMYGAGAETRQAQAEIDSIVGTDRLPTIEDKSSLPYVGALIKETMRWHPVVPLGVPHRSSEDDEYKVYFIPKSTVVIPNVCISDALSRAVALEPNEKYDPHSFLPERFLDPSEPTIDPALWAFGFSRRICPGRFLAENSIFIIIATLLATFDISPPESGEPDIKFSSHLISYPEPFDCRITPRSVVEVDMIKTRASNGTI</sequence>
<keyword evidence="10 13" id="KW-0408">Iron</keyword>
<dbReference type="SUPFAM" id="SSF48264">
    <property type="entry name" value="Cytochrome P450"/>
    <property type="match status" value="1"/>
</dbReference>
<comment type="pathway">
    <text evidence="3">Secondary metabolite biosynthesis.</text>
</comment>
<evidence type="ECO:0000256" key="5">
    <source>
        <dbReference type="ARBA" id="ARBA00022617"/>
    </source>
</evidence>
<evidence type="ECO:0000256" key="3">
    <source>
        <dbReference type="ARBA" id="ARBA00005179"/>
    </source>
</evidence>
<keyword evidence="15" id="KW-1185">Reference proteome</keyword>
<dbReference type="OrthoDB" id="2789670at2759"/>
<comment type="similarity">
    <text evidence="4">Belongs to the cytochrome P450 family.</text>
</comment>
<dbReference type="Pfam" id="PF00067">
    <property type="entry name" value="p450"/>
    <property type="match status" value="2"/>
</dbReference>
<dbReference type="HOGENOM" id="CLU_001570_2_3_1"/>
<dbReference type="GO" id="GO:0020037">
    <property type="term" value="F:heme binding"/>
    <property type="evidence" value="ECO:0007669"/>
    <property type="project" value="InterPro"/>
</dbReference>
<keyword evidence="7 13" id="KW-0479">Metal-binding</keyword>
<organism evidence="14 15">
    <name type="scientific">Ceriporiopsis subvermispora (strain B)</name>
    <name type="common">White-rot fungus</name>
    <name type="synonym">Gelatoporia subvermispora</name>
    <dbReference type="NCBI Taxonomy" id="914234"/>
    <lineage>
        <taxon>Eukaryota</taxon>
        <taxon>Fungi</taxon>
        <taxon>Dikarya</taxon>
        <taxon>Basidiomycota</taxon>
        <taxon>Agaricomycotina</taxon>
        <taxon>Agaricomycetes</taxon>
        <taxon>Polyporales</taxon>
        <taxon>Gelatoporiaceae</taxon>
        <taxon>Gelatoporia</taxon>
    </lineage>
</organism>
<dbReference type="STRING" id="914234.M2QG43"/>
<keyword evidence="9" id="KW-0560">Oxidoreductase</keyword>
<name>M2QG43_CERS8</name>
<dbReference type="GO" id="GO:0005506">
    <property type="term" value="F:iron ion binding"/>
    <property type="evidence" value="ECO:0007669"/>
    <property type="project" value="InterPro"/>
</dbReference>
<dbReference type="EMBL" id="KB445799">
    <property type="protein sequence ID" value="EMD36008.1"/>
    <property type="molecule type" value="Genomic_DNA"/>
</dbReference>
<protein>
    <recommendedName>
        <fullName evidence="16">Cytochrome P450</fullName>
    </recommendedName>
</protein>
<dbReference type="PANTHER" id="PTHR46300:SF7">
    <property type="entry name" value="P450, PUTATIVE (EUROFUNG)-RELATED"/>
    <property type="match status" value="1"/>
</dbReference>
<accession>M2QG43</accession>
<evidence type="ECO:0000256" key="12">
    <source>
        <dbReference type="ARBA" id="ARBA00023136"/>
    </source>
</evidence>
<keyword evidence="5 13" id="KW-0349">Heme</keyword>
<evidence type="ECO:0000313" key="14">
    <source>
        <dbReference type="EMBL" id="EMD36008.1"/>
    </source>
</evidence>
<evidence type="ECO:0008006" key="16">
    <source>
        <dbReference type="Google" id="ProtNLM"/>
    </source>
</evidence>
<dbReference type="GO" id="GO:0004497">
    <property type="term" value="F:monooxygenase activity"/>
    <property type="evidence" value="ECO:0007669"/>
    <property type="project" value="UniProtKB-KW"/>
</dbReference>
<keyword evidence="11" id="KW-0503">Monooxygenase</keyword>
<dbReference type="InterPro" id="IPR050364">
    <property type="entry name" value="Cytochrome_P450_fung"/>
</dbReference>
<keyword evidence="12" id="KW-0472">Membrane</keyword>
<evidence type="ECO:0000256" key="9">
    <source>
        <dbReference type="ARBA" id="ARBA00023002"/>
    </source>
</evidence>
<dbReference type="GO" id="GO:0016705">
    <property type="term" value="F:oxidoreductase activity, acting on paired donors, with incorporation or reduction of molecular oxygen"/>
    <property type="evidence" value="ECO:0007669"/>
    <property type="project" value="InterPro"/>
</dbReference>
<evidence type="ECO:0000256" key="10">
    <source>
        <dbReference type="ARBA" id="ARBA00023004"/>
    </source>
</evidence>
<dbReference type="PRINTS" id="PR00463">
    <property type="entry name" value="EP450I"/>
</dbReference>
<feature type="binding site" description="axial binding residue" evidence="13">
    <location>
        <position position="377"/>
    </location>
    <ligand>
        <name>heme</name>
        <dbReference type="ChEBI" id="CHEBI:30413"/>
    </ligand>
    <ligandPart>
        <name>Fe</name>
        <dbReference type="ChEBI" id="CHEBI:18248"/>
    </ligandPart>
</feature>
<evidence type="ECO:0000256" key="8">
    <source>
        <dbReference type="ARBA" id="ARBA00022989"/>
    </source>
</evidence>
<keyword evidence="6" id="KW-0812">Transmembrane</keyword>
<dbReference type="CDD" id="cd11065">
    <property type="entry name" value="CYP64-like"/>
    <property type="match status" value="1"/>
</dbReference>
<dbReference type="InterPro" id="IPR036396">
    <property type="entry name" value="Cyt_P450_sf"/>
</dbReference>